<keyword evidence="1" id="KW-0472">Membrane</keyword>
<evidence type="ECO:0000256" key="1">
    <source>
        <dbReference type="SAM" id="Phobius"/>
    </source>
</evidence>
<reference evidence="2 3" key="1">
    <citation type="journal article" date="2013" name="Int. J. Syst. Evol. Microbiol.">
        <title>Marinoscillum luteum sp. nov., isolated from marine sediment.</title>
        <authorList>
            <person name="Cha I.T."/>
            <person name="Park S.J."/>
            <person name="Kim S.J."/>
            <person name="Kim J.G."/>
            <person name="Jung M.Y."/>
            <person name="Shin K.S."/>
            <person name="Kwon K.K."/>
            <person name="Yang S.H."/>
            <person name="Seo Y.S."/>
            <person name="Rhee S.K."/>
        </authorList>
    </citation>
    <scope>NUCLEOTIDE SEQUENCE [LARGE SCALE GENOMIC DNA]</scope>
    <source>
        <strain evidence="2 3">KCTC 23939</strain>
    </source>
</reference>
<evidence type="ECO:0008006" key="4">
    <source>
        <dbReference type="Google" id="ProtNLM"/>
    </source>
</evidence>
<feature type="transmembrane region" description="Helical" evidence="1">
    <location>
        <begin position="48"/>
        <end position="68"/>
    </location>
</feature>
<evidence type="ECO:0000313" key="3">
    <source>
        <dbReference type="Proteomes" id="UP001610063"/>
    </source>
</evidence>
<dbReference type="EMBL" id="JBIPKE010000019">
    <property type="protein sequence ID" value="MFH6984946.1"/>
    <property type="molecule type" value="Genomic_DNA"/>
</dbReference>
<sequence length="72" mass="7890">MKSGMIRGILFIAVGLFMIYWAQTHSPRDLGNVVGNAISGSYTMSEPWYYACLGLGILVGVVGVLRTYKSMK</sequence>
<gene>
    <name evidence="2" type="ORF">ACHKAR_15935</name>
</gene>
<comment type="caution">
    <text evidence="2">The sequence shown here is derived from an EMBL/GenBank/DDBJ whole genome shotgun (WGS) entry which is preliminary data.</text>
</comment>
<protein>
    <recommendedName>
        <fullName evidence="4">DUF3185 family protein</fullName>
    </recommendedName>
</protein>
<evidence type="ECO:0000313" key="2">
    <source>
        <dbReference type="EMBL" id="MFH6984946.1"/>
    </source>
</evidence>
<name>A0ABW7NBE2_9BACT</name>
<dbReference type="RefSeq" id="WP_395418382.1">
    <property type="nucleotide sequence ID" value="NZ_JBIPKE010000019.1"/>
</dbReference>
<keyword evidence="1" id="KW-1133">Transmembrane helix</keyword>
<proteinExistence type="predicted"/>
<accession>A0ABW7NBE2</accession>
<organism evidence="2 3">
    <name type="scientific">Marinoscillum luteum</name>
    <dbReference type="NCBI Taxonomy" id="861051"/>
    <lineage>
        <taxon>Bacteria</taxon>
        <taxon>Pseudomonadati</taxon>
        <taxon>Bacteroidota</taxon>
        <taxon>Cytophagia</taxon>
        <taxon>Cytophagales</taxon>
        <taxon>Reichenbachiellaceae</taxon>
        <taxon>Marinoscillum</taxon>
    </lineage>
</organism>
<dbReference type="Proteomes" id="UP001610063">
    <property type="component" value="Unassembled WGS sequence"/>
</dbReference>
<keyword evidence="3" id="KW-1185">Reference proteome</keyword>
<keyword evidence="1" id="KW-0812">Transmembrane</keyword>